<reference evidence="5 6" key="1">
    <citation type="submission" date="2019-12" db="EMBL/GenBank/DDBJ databases">
        <title>Genomic-based taxomic classification of the family Erythrobacteraceae.</title>
        <authorList>
            <person name="Xu L."/>
        </authorList>
    </citation>
    <scope>NUCLEOTIDE SEQUENCE [LARGE SCALE GENOMIC DNA]</scope>
    <source>
        <strain evidence="5 6">MCCC 1A09965</strain>
    </source>
</reference>
<evidence type="ECO:0000313" key="5">
    <source>
        <dbReference type="EMBL" id="MXO63348.1"/>
    </source>
</evidence>
<evidence type="ECO:0000256" key="3">
    <source>
        <dbReference type="ARBA" id="ARBA00023163"/>
    </source>
</evidence>
<accession>A0A844YJY1</accession>
<dbReference type="SUPFAM" id="SSF46785">
    <property type="entry name" value="Winged helix' DNA-binding domain"/>
    <property type="match status" value="1"/>
</dbReference>
<evidence type="ECO:0000256" key="1">
    <source>
        <dbReference type="ARBA" id="ARBA00023015"/>
    </source>
</evidence>
<dbReference type="EMBL" id="WTYN01000001">
    <property type="protein sequence ID" value="MXO63348.1"/>
    <property type="molecule type" value="Genomic_DNA"/>
</dbReference>
<dbReference type="OrthoDB" id="9782219at2"/>
<comment type="caution">
    <text evidence="5">The sequence shown here is derived from an EMBL/GenBank/DDBJ whole genome shotgun (WGS) entry which is preliminary data.</text>
</comment>
<dbReference type="GO" id="GO:0003677">
    <property type="term" value="F:DNA binding"/>
    <property type="evidence" value="ECO:0007669"/>
    <property type="project" value="UniProtKB-KW"/>
</dbReference>
<keyword evidence="6" id="KW-1185">Reference proteome</keyword>
<name>A0A844YJY1_9SPHN</name>
<keyword evidence="2" id="KW-0238">DNA-binding</keyword>
<dbReference type="PROSITE" id="PS51118">
    <property type="entry name" value="HTH_HXLR"/>
    <property type="match status" value="1"/>
</dbReference>
<dbReference type="PANTHER" id="PTHR33204:SF18">
    <property type="entry name" value="TRANSCRIPTIONAL REGULATORY PROTEIN"/>
    <property type="match status" value="1"/>
</dbReference>
<dbReference type="InterPro" id="IPR002577">
    <property type="entry name" value="HTH_HxlR"/>
</dbReference>
<proteinExistence type="predicted"/>
<protein>
    <submittedName>
        <fullName evidence="5">Transcriptional regulator</fullName>
    </submittedName>
</protein>
<dbReference type="InterPro" id="IPR036388">
    <property type="entry name" value="WH-like_DNA-bd_sf"/>
</dbReference>
<organism evidence="5 6">
    <name type="scientific">Qipengyuania oceanensis</name>
    <dbReference type="NCBI Taxonomy" id="1463597"/>
    <lineage>
        <taxon>Bacteria</taxon>
        <taxon>Pseudomonadati</taxon>
        <taxon>Pseudomonadota</taxon>
        <taxon>Alphaproteobacteria</taxon>
        <taxon>Sphingomonadales</taxon>
        <taxon>Erythrobacteraceae</taxon>
        <taxon>Qipengyuania</taxon>
    </lineage>
</organism>
<gene>
    <name evidence="5" type="ORF">GRI48_10025</name>
</gene>
<keyword evidence="3" id="KW-0804">Transcription</keyword>
<keyword evidence="1" id="KW-0805">Transcription regulation</keyword>
<feature type="domain" description="HTH hxlR-type" evidence="4">
    <location>
        <begin position="14"/>
        <end position="111"/>
    </location>
</feature>
<evidence type="ECO:0000259" key="4">
    <source>
        <dbReference type="PROSITE" id="PS51118"/>
    </source>
</evidence>
<sequence>MGKIRENLRELNGCGLPAALEVMGERWSFMILRASFNGLHHFEEFLNELGIARNILSNRLAKLVEHGILKREPCADDRRKIEYRLTEKGFDLLPAMIALRQWGHKYGGEFEENPVLVDERDRLPIGPISIIAHDGRILTGADLHLVHPEDLGLRADGTRATPARKPDLKVVAS</sequence>
<dbReference type="InterPro" id="IPR036390">
    <property type="entry name" value="WH_DNA-bd_sf"/>
</dbReference>
<dbReference type="RefSeq" id="WP_160674852.1">
    <property type="nucleotide sequence ID" value="NZ_WTYN01000001.1"/>
</dbReference>
<dbReference type="PANTHER" id="PTHR33204">
    <property type="entry name" value="TRANSCRIPTIONAL REGULATOR, MARR FAMILY"/>
    <property type="match status" value="1"/>
</dbReference>
<evidence type="ECO:0000256" key="2">
    <source>
        <dbReference type="ARBA" id="ARBA00023125"/>
    </source>
</evidence>
<dbReference type="Gene3D" id="1.10.10.10">
    <property type="entry name" value="Winged helix-like DNA-binding domain superfamily/Winged helix DNA-binding domain"/>
    <property type="match status" value="1"/>
</dbReference>
<dbReference type="Pfam" id="PF01638">
    <property type="entry name" value="HxlR"/>
    <property type="match status" value="1"/>
</dbReference>
<dbReference type="Proteomes" id="UP000445582">
    <property type="component" value="Unassembled WGS sequence"/>
</dbReference>
<dbReference type="AlphaFoldDB" id="A0A844YJY1"/>
<evidence type="ECO:0000313" key="6">
    <source>
        <dbReference type="Proteomes" id="UP000445582"/>
    </source>
</evidence>